<dbReference type="CDD" id="cd02440">
    <property type="entry name" value="AdoMet_MTases"/>
    <property type="match status" value="1"/>
</dbReference>
<dbReference type="EC" id="2.1.1.35" evidence="4"/>
<comment type="catalytic activity">
    <reaction evidence="5">
        <text>uridine(54) in tRNA + S-adenosyl-L-methionine = 5-methyluridine(54) in tRNA + S-adenosyl-L-homocysteine + H(+)</text>
        <dbReference type="Rhea" id="RHEA:42712"/>
        <dbReference type="Rhea" id="RHEA-COMP:10167"/>
        <dbReference type="Rhea" id="RHEA-COMP:10193"/>
        <dbReference type="ChEBI" id="CHEBI:15378"/>
        <dbReference type="ChEBI" id="CHEBI:57856"/>
        <dbReference type="ChEBI" id="CHEBI:59789"/>
        <dbReference type="ChEBI" id="CHEBI:65315"/>
        <dbReference type="ChEBI" id="CHEBI:74447"/>
        <dbReference type="EC" id="2.1.1.35"/>
    </reaction>
    <physiologicalReaction direction="left-to-right" evidence="5">
        <dbReference type="Rhea" id="RHEA:42713"/>
    </physiologicalReaction>
</comment>
<evidence type="ECO:0000256" key="2">
    <source>
        <dbReference type="ARBA" id="ARBA00022679"/>
    </source>
</evidence>
<evidence type="ECO:0000313" key="9">
    <source>
        <dbReference type="Proteomes" id="UP000728032"/>
    </source>
</evidence>
<name>A0A7R9LXE0_9ACAR</name>
<dbReference type="OrthoDB" id="10250660at2759"/>
<dbReference type="Gene3D" id="3.40.50.150">
    <property type="entry name" value="Vaccinia Virus protein VP39"/>
    <property type="match status" value="1"/>
</dbReference>
<dbReference type="GO" id="GO:0032259">
    <property type="term" value="P:methylation"/>
    <property type="evidence" value="ECO:0007669"/>
    <property type="project" value="UniProtKB-KW"/>
</dbReference>
<dbReference type="Proteomes" id="UP000728032">
    <property type="component" value="Unassembled WGS sequence"/>
</dbReference>
<dbReference type="GO" id="GO:0030697">
    <property type="term" value="F:tRNA (uracil(54)-C5)-methyltransferase activity, S-adenosyl methionine-dependent"/>
    <property type="evidence" value="ECO:0007669"/>
    <property type="project" value="UniProtKB-EC"/>
</dbReference>
<reference evidence="8" key="1">
    <citation type="submission" date="2020-11" db="EMBL/GenBank/DDBJ databases">
        <authorList>
            <person name="Tran Van P."/>
        </authorList>
    </citation>
    <scope>NUCLEOTIDE SEQUENCE</scope>
</reference>
<dbReference type="PANTHER" id="PTHR45904">
    <property type="entry name" value="TRNA (URACIL-5-)-METHYLTRANSFERASE"/>
    <property type="match status" value="1"/>
</dbReference>
<dbReference type="InterPro" id="IPR010280">
    <property type="entry name" value="U5_MeTrfase_fam"/>
</dbReference>
<keyword evidence="2 6" id="KW-0808">Transferase</keyword>
<protein>
    <recommendedName>
        <fullName evidence="4">tRNA (uracil(54)-C(5))-methyltransferase</fullName>
        <ecNumber evidence="4">2.1.1.35</ecNumber>
    </recommendedName>
</protein>
<dbReference type="GO" id="GO:0003723">
    <property type="term" value="F:RNA binding"/>
    <property type="evidence" value="ECO:0007669"/>
    <property type="project" value="TreeGrafter"/>
</dbReference>
<keyword evidence="9" id="KW-1185">Reference proteome</keyword>
<keyword evidence="1 6" id="KW-0489">Methyltransferase</keyword>
<evidence type="ECO:0000313" key="8">
    <source>
        <dbReference type="EMBL" id="CAD7648433.1"/>
    </source>
</evidence>
<comment type="caution">
    <text evidence="6">Lacks conserved residue(s) required for the propagation of feature annotation.</text>
</comment>
<dbReference type="InterPro" id="IPR029063">
    <property type="entry name" value="SAM-dependent_MTases_sf"/>
</dbReference>
<keyword evidence="3 6" id="KW-0949">S-adenosyl-L-methionine</keyword>
<evidence type="ECO:0000256" key="3">
    <source>
        <dbReference type="ARBA" id="ARBA00022691"/>
    </source>
</evidence>
<dbReference type="PROSITE" id="PS51687">
    <property type="entry name" value="SAM_MT_RNA_M5U"/>
    <property type="match status" value="1"/>
</dbReference>
<sequence length="444" mass="50601">MSSLSSVRQSMRQLMPNPCHITLENRFEVLNRIVMPLYPMDYEKQLQIKYKKNQQILQNFGHRLRSVNSPVVVNHKGLPCPLESVKGSPLTERYRNKDEFSVWPGVDGFTKTVGFFVGQPSVHSDVYCVEPDHMVVSRESHLSIAKKFQIYLKDISQYDSCQNYGDGGHWRRLHIRSNTDGHHMVTAIMHPQDLTQRELDEEMQRIRDYFDGDQRIKSLYFQASRHTRLSNEKAPFVHLFGDRTITETLFDKRFEISVDSFFQINTSAAEILYKNVISELNATRKTTVLDVCCGTGTLATLLAPDVCRVIGIDSSESAISDARHNAALNGIKNTVFIAGPVEQELPKLVDDLYSQDIVVVANPTRGGLHPSVINILREFSRIRKIVFVSCKPEGYASKNFIHLCLPSDRRNRSLGSPFVPTNAVPVDLFPQTNHCELIITFERF</sequence>
<comment type="similarity">
    <text evidence="6">Belongs to the class I-like SAM-binding methyltransferase superfamily. RNA M5U methyltransferase family.</text>
</comment>
<dbReference type="Gene3D" id="2.40.50.1070">
    <property type="match status" value="1"/>
</dbReference>
<feature type="domain" description="Methyltransferase" evidence="7">
    <location>
        <begin position="284"/>
        <end position="362"/>
    </location>
</feature>
<dbReference type="AlphaFoldDB" id="A0A7R9LXE0"/>
<dbReference type="InterPro" id="IPR025714">
    <property type="entry name" value="Methyltranfer_dom"/>
</dbReference>
<dbReference type="EMBL" id="CAJPVJ010003162">
    <property type="protein sequence ID" value="CAG2167244.1"/>
    <property type="molecule type" value="Genomic_DNA"/>
</dbReference>
<feature type="binding site" evidence="6">
    <location>
        <position position="362"/>
    </location>
    <ligand>
        <name>S-adenosyl-L-methionine</name>
        <dbReference type="ChEBI" id="CHEBI:59789"/>
    </ligand>
</feature>
<accession>A0A7R9LXE0</accession>
<feature type="binding site" evidence="6">
    <location>
        <position position="263"/>
    </location>
    <ligand>
        <name>S-adenosyl-L-methionine</name>
        <dbReference type="ChEBI" id="CHEBI:59789"/>
    </ligand>
</feature>
<dbReference type="PANTHER" id="PTHR45904:SF1">
    <property type="entry name" value="TRNA (URACIL-5-)-METHYLTRANSFERASE HOMOLOG B"/>
    <property type="match status" value="1"/>
</dbReference>
<dbReference type="GO" id="GO:0006396">
    <property type="term" value="P:RNA processing"/>
    <property type="evidence" value="ECO:0007669"/>
    <property type="project" value="InterPro"/>
</dbReference>
<dbReference type="InterPro" id="IPR045850">
    <property type="entry name" value="TRM2_met"/>
</dbReference>
<proteinExistence type="inferred from homology"/>
<evidence type="ECO:0000256" key="4">
    <source>
        <dbReference type="ARBA" id="ARBA00033763"/>
    </source>
</evidence>
<dbReference type="EMBL" id="OC917987">
    <property type="protein sequence ID" value="CAD7648433.1"/>
    <property type="molecule type" value="Genomic_DNA"/>
</dbReference>
<dbReference type="Pfam" id="PF13847">
    <property type="entry name" value="Methyltransf_31"/>
    <property type="match status" value="1"/>
</dbReference>
<evidence type="ECO:0000256" key="1">
    <source>
        <dbReference type="ARBA" id="ARBA00022603"/>
    </source>
</evidence>
<evidence type="ECO:0000256" key="5">
    <source>
        <dbReference type="ARBA" id="ARBA00047278"/>
    </source>
</evidence>
<evidence type="ECO:0000259" key="7">
    <source>
        <dbReference type="Pfam" id="PF13847"/>
    </source>
</evidence>
<feature type="binding site" evidence="6">
    <location>
        <position position="313"/>
    </location>
    <ligand>
        <name>S-adenosyl-L-methionine</name>
        <dbReference type="ChEBI" id="CHEBI:59789"/>
    </ligand>
</feature>
<dbReference type="SUPFAM" id="SSF53335">
    <property type="entry name" value="S-adenosyl-L-methionine-dependent methyltransferases"/>
    <property type="match status" value="1"/>
</dbReference>
<gene>
    <name evidence="8" type="ORF">ONB1V03_LOCUS6756</name>
</gene>
<feature type="active site" description="Nucleophile" evidence="6">
    <location>
        <position position="390"/>
    </location>
</feature>
<evidence type="ECO:0000256" key="6">
    <source>
        <dbReference type="PROSITE-ProRule" id="PRU01024"/>
    </source>
</evidence>
<organism evidence="8">
    <name type="scientific">Oppiella nova</name>
    <dbReference type="NCBI Taxonomy" id="334625"/>
    <lineage>
        <taxon>Eukaryota</taxon>
        <taxon>Metazoa</taxon>
        <taxon>Ecdysozoa</taxon>
        <taxon>Arthropoda</taxon>
        <taxon>Chelicerata</taxon>
        <taxon>Arachnida</taxon>
        <taxon>Acari</taxon>
        <taxon>Acariformes</taxon>
        <taxon>Sarcoptiformes</taxon>
        <taxon>Oribatida</taxon>
        <taxon>Brachypylina</taxon>
        <taxon>Oppioidea</taxon>
        <taxon>Oppiidae</taxon>
        <taxon>Oppiella</taxon>
    </lineage>
</organism>